<gene>
    <name evidence="2" type="ORF">F0A17_04415</name>
</gene>
<organism evidence="2 3">
    <name type="scientific">Billgrantia pellis</name>
    <dbReference type="NCBI Taxonomy" id="2606936"/>
    <lineage>
        <taxon>Bacteria</taxon>
        <taxon>Pseudomonadati</taxon>
        <taxon>Pseudomonadota</taxon>
        <taxon>Gammaproteobacteria</taxon>
        <taxon>Oceanospirillales</taxon>
        <taxon>Halomonadaceae</taxon>
        <taxon>Billgrantia</taxon>
    </lineage>
</organism>
<dbReference type="Proteomes" id="UP000486760">
    <property type="component" value="Unassembled WGS sequence"/>
</dbReference>
<evidence type="ECO:0000313" key="3">
    <source>
        <dbReference type="Proteomes" id="UP000486760"/>
    </source>
</evidence>
<feature type="region of interest" description="Disordered" evidence="1">
    <location>
        <begin position="1"/>
        <end position="31"/>
    </location>
</feature>
<dbReference type="AlphaFoldDB" id="A0A7V7G2Z9"/>
<evidence type="ECO:0000256" key="1">
    <source>
        <dbReference type="SAM" id="MobiDB-lite"/>
    </source>
</evidence>
<dbReference type="CDD" id="cd02440">
    <property type="entry name" value="AdoMet_MTases"/>
    <property type="match status" value="1"/>
</dbReference>
<accession>A0A7V7G2Z9</accession>
<name>A0A7V7G2Z9_9GAMM</name>
<keyword evidence="3" id="KW-1185">Reference proteome</keyword>
<dbReference type="PANTHER" id="PTHR20974">
    <property type="entry name" value="UPF0585 PROTEIN CG18661"/>
    <property type="match status" value="1"/>
</dbReference>
<dbReference type="EMBL" id="VTPY01000002">
    <property type="protein sequence ID" value="KAA0013613.1"/>
    <property type="molecule type" value="Genomic_DNA"/>
</dbReference>
<proteinExistence type="predicted"/>
<protein>
    <submittedName>
        <fullName evidence="2">DUF938 domain-containing protein</fullName>
    </submittedName>
</protein>
<dbReference type="Pfam" id="PF06080">
    <property type="entry name" value="DUF938"/>
    <property type="match status" value="1"/>
</dbReference>
<dbReference type="SUPFAM" id="SSF53335">
    <property type="entry name" value="S-adenosyl-L-methionine-dependent methyltransferases"/>
    <property type="match status" value="1"/>
</dbReference>
<dbReference type="Gene3D" id="3.40.50.150">
    <property type="entry name" value="Vaccinia Virus protein VP39"/>
    <property type="match status" value="1"/>
</dbReference>
<dbReference type="InterPro" id="IPR029063">
    <property type="entry name" value="SAM-dependent_MTases_sf"/>
</dbReference>
<evidence type="ECO:0000313" key="2">
    <source>
        <dbReference type="EMBL" id="KAA0013613.1"/>
    </source>
</evidence>
<dbReference type="InterPro" id="IPR010342">
    <property type="entry name" value="DUF938"/>
</dbReference>
<reference evidence="2 3" key="1">
    <citation type="submission" date="2019-08" db="EMBL/GenBank/DDBJ databases">
        <title>Bioinformatics analysis of the strain L3 and L5.</title>
        <authorList>
            <person name="Li X."/>
        </authorList>
    </citation>
    <scope>NUCLEOTIDE SEQUENCE [LARGE SCALE GENOMIC DNA]</scope>
    <source>
        <strain evidence="2 3">L5</strain>
    </source>
</reference>
<comment type="caution">
    <text evidence="2">The sequence shown here is derived from an EMBL/GenBank/DDBJ whole genome shotgun (WGS) entry which is preliminary data.</text>
</comment>
<sequence length="219" mass="23900">MSGPGQARGPNTDGNAMQDASCRRMQSPAAARNRQPILDVLSRVLPEQARVLEVASGSGEHGVHFARAKPGWIWQPSDPNPEARGSIAAWREHAELGNLLEPMPLDVGGVWPAGPFEGIVAINLIHISPWEVTEALVAQAAERLVEGGVLFLYGPYRRDGRHTAKSNAAFDVDLRARDPRWGVRDLESVVAEAQPHGFMLEQTIEMPANNLSVVFRRHG</sequence>
<dbReference type="PANTHER" id="PTHR20974:SF0">
    <property type="entry name" value="UPF0585 PROTEIN CG18661"/>
    <property type="match status" value="1"/>
</dbReference>